<dbReference type="NCBIfam" id="NF005834">
    <property type="entry name" value="PRK07738.1"/>
    <property type="match status" value="1"/>
</dbReference>
<sequence>MDVGKTLSGSQLLQRSQNNQFNPTYRKSTDADGEQIYVQNEEHDGLPLSSEQVKDMTKRLNEFIEPTETSLKFEFHEKLEEYYITIVNPSTKEVIKEIPPKKMLDLYAAMAEFMGFIVDKKI</sequence>
<evidence type="ECO:0000313" key="3">
    <source>
        <dbReference type="Proteomes" id="UP000480185"/>
    </source>
</evidence>
<dbReference type="SUPFAM" id="SSF160214">
    <property type="entry name" value="FlaG-like"/>
    <property type="match status" value="1"/>
</dbReference>
<dbReference type="OrthoDB" id="9799867at2"/>
<dbReference type="EMBL" id="WJNH01000001">
    <property type="protein sequence ID" value="MRG84775.1"/>
    <property type="molecule type" value="Genomic_DNA"/>
</dbReference>
<keyword evidence="2" id="KW-0282">Flagellum</keyword>
<dbReference type="Pfam" id="PF03646">
    <property type="entry name" value="FlaG"/>
    <property type="match status" value="1"/>
</dbReference>
<feature type="region of interest" description="Disordered" evidence="1">
    <location>
        <begin position="1"/>
        <end position="32"/>
    </location>
</feature>
<gene>
    <name evidence="2" type="primary">flaG</name>
    <name evidence="2" type="ORF">GH754_00375</name>
</gene>
<dbReference type="Gene3D" id="3.30.160.170">
    <property type="entry name" value="FlaG-like"/>
    <property type="match status" value="1"/>
</dbReference>
<dbReference type="InterPro" id="IPR005186">
    <property type="entry name" value="FlaG"/>
</dbReference>
<proteinExistence type="predicted"/>
<keyword evidence="2" id="KW-0966">Cell projection</keyword>
<dbReference type="AlphaFoldDB" id="A0A6G1X1L8"/>
<comment type="caution">
    <text evidence="2">The sequence shown here is derived from an EMBL/GenBank/DDBJ whole genome shotgun (WGS) entry which is preliminary data.</text>
</comment>
<dbReference type="PANTHER" id="PTHR37166:SF1">
    <property type="entry name" value="PROTEIN FLAG"/>
    <property type="match status" value="1"/>
</dbReference>
<keyword evidence="2" id="KW-0969">Cilium</keyword>
<name>A0A6G1X1L8_9BACI</name>
<reference evidence="2 3" key="1">
    <citation type="submission" date="2019-11" db="EMBL/GenBank/DDBJ databases">
        <authorList>
            <person name="Li J."/>
        </authorList>
    </citation>
    <scope>NUCLEOTIDE SEQUENCE [LARGE SCALE GENOMIC DNA]</scope>
    <source>
        <strain evidence="2 3">J4</strain>
    </source>
</reference>
<evidence type="ECO:0000313" key="2">
    <source>
        <dbReference type="EMBL" id="MRG84775.1"/>
    </source>
</evidence>
<dbReference type="PANTHER" id="PTHR37166">
    <property type="entry name" value="PROTEIN FLAG"/>
    <property type="match status" value="1"/>
</dbReference>
<evidence type="ECO:0000256" key="1">
    <source>
        <dbReference type="SAM" id="MobiDB-lite"/>
    </source>
</evidence>
<organism evidence="2 3">
    <name type="scientific">Salinibacillus xinjiangensis</name>
    <dbReference type="NCBI Taxonomy" id="1229268"/>
    <lineage>
        <taxon>Bacteria</taxon>
        <taxon>Bacillati</taxon>
        <taxon>Bacillota</taxon>
        <taxon>Bacilli</taxon>
        <taxon>Bacillales</taxon>
        <taxon>Bacillaceae</taxon>
        <taxon>Salinibacillus</taxon>
    </lineage>
</organism>
<accession>A0A6G1X1L8</accession>
<dbReference type="InterPro" id="IPR035924">
    <property type="entry name" value="FlaG-like_sf"/>
</dbReference>
<keyword evidence="3" id="KW-1185">Reference proteome</keyword>
<dbReference type="RefSeq" id="WP_153726753.1">
    <property type="nucleotide sequence ID" value="NZ_WJNH01000001.1"/>
</dbReference>
<protein>
    <submittedName>
        <fullName evidence="2">Flagellar protein FlaG</fullName>
    </submittedName>
</protein>
<dbReference type="Proteomes" id="UP000480185">
    <property type="component" value="Unassembled WGS sequence"/>
</dbReference>
<feature type="compositionally biased region" description="Polar residues" evidence="1">
    <location>
        <begin position="7"/>
        <end position="26"/>
    </location>
</feature>